<comment type="caution">
    <text evidence="2">The sequence shown here is derived from an EMBL/GenBank/DDBJ whole genome shotgun (WGS) entry which is preliminary data.</text>
</comment>
<protein>
    <submittedName>
        <fullName evidence="2">YcxB family protein</fullName>
    </submittedName>
</protein>
<gene>
    <name evidence="2" type="ORF">MM239_07720</name>
</gene>
<dbReference type="Proteomes" id="UP001165489">
    <property type="component" value="Unassembled WGS sequence"/>
</dbReference>
<organism evidence="2 3">
    <name type="scientific">Belliella filtrata</name>
    <dbReference type="NCBI Taxonomy" id="2923435"/>
    <lineage>
        <taxon>Bacteria</taxon>
        <taxon>Pseudomonadati</taxon>
        <taxon>Bacteroidota</taxon>
        <taxon>Cytophagia</taxon>
        <taxon>Cytophagales</taxon>
        <taxon>Cyclobacteriaceae</taxon>
        <taxon>Belliella</taxon>
    </lineage>
</organism>
<dbReference type="EMBL" id="JAKZGP010000014">
    <property type="protein sequence ID" value="MCH7409276.1"/>
    <property type="molecule type" value="Genomic_DNA"/>
</dbReference>
<dbReference type="RefSeq" id="WP_241347624.1">
    <property type="nucleotide sequence ID" value="NZ_JAKZGP010000014.1"/>
</dbReference>
<name>A0ABS9UYM7_9BACT</name>
<evidence type="ECO:0000313" key="2">
    <source>
        <dbReference type="EMBL" id="MCH7409276.1"/>
    </source>
</evidence>
<keyword evidence="3" id="KW-1185">Reference proteome</keyword>
<sequence length="82" mass="9671">MNLILVVEGFYEFTSEKIKITGETFNSELDWGKTYEIKELKDWILIYQNRQVANVLPKESFGENIKDFRILVKSKNLNAKLK</sequence>
<dbReference type="InterPro" id="IPR025588">
    <property type="entry name" value="YcxB-like_C"/>
</dbReference>
<evidence type="ECO:0000259" key="1">
    <source>
        <dbReference type="Pfam" id="PF14317"/>
    </source>
</evidence>
<accession>A0ABS9UYM7</accession>
<reference evidence="2" key="1">
    <citation type="submission" date="2022-03" db="EMBL/GenBank/DDBJ databases">
        <title>De novo assembled genomes of Belliella spp. (Cyclobacteriaceae) strains.</title>
        <authorList>
            <person name="Szabo A."/>
            <person name="Korponai K."/>
            <person name="Felfoldi T."/>
        </authorList>
    </citation>
    <scope>NUCLEOTIDE SEQUENCE</scope>
    <source>
        <strain evidence="2">DSM 111904</strain>
    </source>
</reference>
<proteinExistence type="predicted"/>
<dbReference type="Pfam" id="PF14317">
    <property type="entry name" value="YcxB"/>
    <property type="match status" value="1"/>
</dbReference>
<feature type="domain" description="YcxB-like C-terminal" evidence="1">
    <location>
        <begin position="13"/>
        <end position="69"/>
    </location>
</feature>
<evidence type="ECO:0000313" key="3">
    <source>
        <dbReference type="Proteomes" id="UP001165489"/>
    </source>
</evidence>